<feature type="signal peptide" evidence="5">
    <location>
        <begin position="1"/>
        <end position="24"/>
    </location>
</feature>
<proteinExistence type="inferred from homology"/>
<feature type="chain" id="PRO_5025060582" evidence="5">
    <location>
        <begin position="25"/>
        <end position="129"/>
    </location>
</feature>
<dbReference type="Pfam" id="PF17064">
    <property type="entry name" value="QVR"/>
    <property type="match status" value="1"/>
</dbReference>
<reference evidence="6" key="1">
    <citation type="submission" date="2018-11" db="EMBL/GenBank/DDBJ databases">
        <title>Venom-gland transcriptomics and venom proteomics of the Florida green centipede (Hemiscolopendra marginata) reveal sex-based variation in a centipede venom.</title>
        <authorList>
            <person name="Nystrom G.S."/>
            <person name="Ward M.J."/>
            <person name="Ellsworth S.A."/>
            <person name="Rokyta D.R."/>
        </authorList>
    </citation>
    <scope>NUCLEOTIDE SEQUENCE</scope>
    <source>
        <tissue evidence="6">Venom gland</tissue>
    </source>
</reference>
<dbReference type="PANTHER" id="PTHR33562">
    <property type="entry name" value="ATILLA, ISOFORM B-RELATED-RELATED"/>
    <property type="match status" value="1"/>
</dbReference>
<evidence type="ECO:0000256" key="3">
    <source>
        <dbReference type="ARBA" id="ARBA00025739"/>
    </source>
</evidence>
<evidence type="ECO:0000313" key="6">
    <source>
        <dbReference type="EMBL" id="MUP40294.1"/>
    </source>
</evidence>
<evidence type="ECO:0000256" key="4">
    <source>
        <dbReference type="SAM" id="Phobius"/>
    </source>
</evidence>
<keyword evidence="4" id="KW-0812">Transmembrane</keyword>
<name>A0A646QFD7_9MYRI</name>
<feature type="transmembrane region" description="Helical" evidence="4">
    <location>
        <begin position="111"/>
        <end position="127"/>
    </location>
</feature>
<dbReference type="SUPFAM" id="SSF57302">
    <property type="entry name" value="Snake toxin-like"/>
    <property type="match status" value="1"/>
</dbReference>
<evidence type="ECO:0000256" key="1">
    <source>
        <dbReference type="ARBA" id="ARBA00022729"/>
    </source>
</evidence>
<protein>
    <submittedName>
        <fullName evidence="6">Omega-scoloptoxin</fullName>
    </submittedName>
</protein>
<accession>A0A646QFD7</accession>
<comment type="similarity">
    <text evidence="3">Belongs to the scoloptoxin-05 family.</text>
</comment>
<dbReference type="GO" id="GO:0032222">
    <property type="term" value="P:regulation of synaptic transmission, cholinergic"/>
    <property type="evidence" value="ECO:0007669"/>
    <property type="project" value="InterPro"/>
</dbReference>
<dbReference type="GO" id="GO:0030431">
    <property type="term" value="P:sleep"/>
    <property type="evidence" value="ECO:0007669"/>
    <property type="project" value="InterPro"/>
</dbReference>
<evidence type="ECO:0000256" key="5">
    <source>
        <dbReference type="SAM" id="SignalP"/>
    </source>
</evidence>
<dbReference type="InterPro" id="IPR045860">
    <property type="entry name" value="Snake_toxin-like_sf"/>
</dbReference>
<dbReference type="EMBL" id="GHBY01000117">
    <property type="protein sequence ID" value="MUP40294.1"/>
    <property type="molecule type" value="Transcribed_RNA"/>
</dbReference>
<dbReference type="AlphaFoldDB" id="A0A646QFD7"/>
<dbReference type="InterPro" id="IPR031424">
    <property type="entry name" value="QVR-like"/>
</dbReference>
<sequence>MRCDLVKIYSSALLIVWFSSSSEAIKCITCGTIGSADGCKSPLPSPEDCTFISKTCFKIEAEVEGTDAVFRGCGVPGMEDGCQSSGQGKVCKYICSTDGCNLAANFLPNNILMWLISLSSMVIIALFKC</sequence>
<keyword evidence="2" id="KW-0325">Glycoprotein</keyword>
<evidence type="ECO:0000256" key="2">
    <source>
        <dbReference type="ARBA" id="ARBA00023180"/>
    </source>
</evidence>
<organism evidence="6">
    <name type="scientific">Hemiscolopendra marginata</name>
    <dbReference type="NCBI Taxonomy" id="943146"/>
    <lineage>
        <taxon>Eukaryota</taxon>
        <taxon>Metazoa</taxon>
        <taxon>Ecdysozoa</taxon>
        <taxon>Arthropoda</taxon>
        <taxon>Myriapoda</taxon>
        <taxon>Chilopoda</taxon>
        <taxon>Pleurostigmophora</taxon>
        <taxon>Scolopendromorpha</taxon>
        <taxon>Scolopendridae</taxon>
        <taxon>Hemiscolopendra</taxon>
    </lineage>
</organism>
<keyword evidence="4" id="KW-1133">Transmembrane helix</keyword>
<keyword evidence="4" id="KW-0472">Membrane</keyword>
<keyword evidence="1 5" id="KW-0732">Signal</keyword>
<dbReference type="InterPro" id="IPR050975">
    <property type="entry name" value="Sleep_regulator"/>
</dbReference>